<name>A0A2W5PK54_9BACT</name>
<dbReference type="AlphaFoldDB" id="A0A2W5PK54"/>
<dbReference type="Proteomes" id="UP000249417">
    <property type="component" value="Unassembled WGS sequence"/>
</dbReference>
<proteinExistence type="predicted"/>
<accession>A0A2W5PK54</accession>
<evidence type="ECO:0000313" key="1">
    <source>
        <dbReference type="EMBL" id="PZQ44957.1"/>
    </source>
</evidence>
<dbReference type="EMBL" id="QFQB01000070">
    <property type="protein sequence ID" value="PZQ44957.1"/>
    <property type="molecule type" value="Genomic_DNA"/>
</dbReference>
<gene>
    <name evidence="1" type="ORF">DI551_08945</name>
</gene>
<sequence>MLHVDNDKKLLGMFPFAAQFADASGQRVQNIEKYNRLGVAILEVDEDRLLATLYHEHQQKTPVQYVDAAAVVLKDLCLIKSVNVPEAKPISSP</sequence>
<evidence type="ECO:0000313" key="2">
    <source>
        <dbReference type="Proteomes" id="UP000249417"/>
    </source>
</evidence>
<protein>
    <submittedName>
        <fullName evidence="1">Uncharacterized protein</fullName>
    </submittedName>
</protein>
<reference evidence="1 2" key="1">
    <citation type="submission" date="2017-08" db="EMBL/GenBank/DDBJ databases">
        <title>Infants hospitalized years apart are colonized by the same room-sourced microbial strains.</title>
        <authorList>
            <person name="Brooks B."/>
            <person name="Olm M.R."/>
            <person name="Firek B.A."/>
            <person name="Baker R."/>
            <person name="Thomas B.C."/>
            <person name="Morowitz M.J."/>
            <person name="Banfield J.F."/>
        </authorList>
    </citation>
    <scope>NUCLEOTIDE SEQUENCE [LARGE SCALE GENOMIC DNA]</scope>
    <source>
        <strain evidence="1">S2_005_002_R2_29</strain>
    </source>
</reference>
<comment type="caution">
    <text evidence="1">The sequence shown here is derived from an EMBL/GenBank/DDBJ whole genome shotgun (WGS) entry which is preliminary data.</text>
</comment>
<organism evidence="1 2">
    <name type="scientific">Micavibrio aeruginosavorus</name>
    <dbReference type="NCBI Taxonomy" id="349221"/>
    <lineage>
        <taxon>Bacteria</taxon>
        <taxon>Pseudomonadati</taxon>
        <taxon>Bdellovibrionota</taxon>
        <taxon>Bdellovibrionia</taxon>
        <taxon>Bdellovibrionales</taxon>
        <taxon>Pseudobdellovibrionaceae</taxon>
        <taxon>Micavibrio</taxon>
    </lineage>
</organism>